<protein>
    <submittedName>
        <fullName evidence="2">Uncharacterized protein</fullName>
    </submittedName>
</protein>
<comment type="caution">
    <text evidence="2">The sequence shown here is derived from an EMBL/GenBank/DDBJ whole genome shotgun (WGS) entry which is preliminary data.</text>
</comment>
<dbReference type="AlphaFoldDB" id="L1Q6L1"/>
<accession>L1Q6L1</accession>
<keyword evidence="3" id="KW-1185">Reference proteome</keyword>
<dbReference type="PATRIC" id="fig|545697.3.peg.2859"/>
<keyword evidence="1" id="KW-0472">Membrane</keyword>
<evidence type="ECO:0000313" key="3">
    <source>
        <dbReference type="Proteomes" id="UP000010420"/>
    </source>
</evidence>
<dbReference type="EMBL" id="AMEZ01000100">
    <property type="protein sequence ID" value="EKY23556.1"/>
    <property type="molecule type" value="Genomic_DNA"/>
</dbReference>
<organism evidence="2 3">
    <name type="scientific">Clostridium celatum DSM 1785</name>
    <dbReference type="NCBI Taxonomy" id="545697"/>
    <lineage>
        <taxon>Bacteria</taxon>
        <taxon>Bacillati</taxon>
        <taxon>Bacillota</taxon>
        <taxon>Clostridia</taxon>
        <taxon>Eubacteriales</taxon>
        <taxon>Clostridiaceae</taxon>
        <taxon>Clostridium</taxon>
    </lineage>
</organism>
<gene>
    <name evidence="2" type="ORF">HMPREF0216_02909</name>
</gene>
<keyword evidence="1" id="KW-0812">Transmembrane</keyword>
<dbReference type="RefSeq" id="WP_005215219.1">
    <property type="nucleotide sequence ID" value="NZ_KB291688.1"/>
</dbReference>
<reference evidence="2 3" key="1">
    <citation type="submission" date="2012-05" db="EMBL/GenBank/DDBJ databases">
        <authorList>
            <person name="Weinstock G."/>
            <person name="Sodergren E."/>
            <person name="Lobos E.A."/>
            <person name="Fulton L."/>
            <person name="Fulton R."/>
            <person name="Courtney L."/>
            <person name="Fronick C."/>
            <person name="O'Laughlin M."/>
            <person name="Godfrey J."/>
            <person name="Wilson R.M."/>
            <person name="Miner T."/>
            <person name="Farmer C."/>
            <person name="Delehaunty K."/>
            <person name="Cordes M."/>
            <person name="Minx P."/>
            <person name="Tomlinson C."/>
            <person name="Chen J."/>
            <person name="Wollam A."/>
            <person name="Pepin K.H."/>
            <person name="Bhonagiri V."/>
            <person name="Zhang X."/>
            <person name="Suruliraj S."/>
            <person name="Warren W."/>
            <person name="Mitreva M."/>
            <person name="Mardis E.R."/>
            <person name="Wilson R.K."/>
        </authorList>
    </citation>
    <scope>NUCLEOTIDE SEQUENCE [LARGE SCALE GENOMIC DNA]</scope>
    <source>
        <strain evidence="2 3">DSM 1785</strain>
    </source>
</reference>
<feature type="transmembrane region" description="Helical" evidence="1">
    <location>
        <begin position="50"/>
        <end position="70"/>
    </location>
</feature>
<name>L1Q6L1_9CLOT</name>
<sequence length="81" mass="9079">MSNRSTRRQNKNKNKKNVEIPNSLSYGTVIGLIVGLIIGSVIFFFTDNMFWLALSPIICLFIGLGIGSYFPNTKKSLKKHS</sequence>
<evidence type="ECO:0000256" key="1">
    <source>
        <dbReference type="SAM" id="Phobius"/>
    </source>
</evidence>
<feature type="transmembrane region" description="Helical" evidence="1">
    <location>
        <begin position="20"/>
        <end position="44"/>
    </location>
</feature>
<evidence type="ECO:0000313" key="2">
    <source>
        <dbReference type="EMBL" id="EKY23556.1"/>
    </source>
</evidence>
<dbReference type="Proteomes" id="UP000010420">
    <property type="component" value="Unassembled WGS sequence"/>
</dbReference>
<proteinExistence type="predicted"/>
<dbReference type="eggNOG" id="ENOG503257J">
    <property type="taxonomic scope" value="Bacteria"/>
</dbReference>
<keyword evidence="1" id="KW-1133">Transmembrane helix</keyword>
<dbReference type="HOGENOM" id="CLU_2567783_0_0_9"/>